<dbReference type="PANTHER" id="PTHR33594">
    <property type="entry name" value="SUPERFAMILY HYDROLASE, PUTATIVE (AFU_ORTHOLOGUE AFUA_1G03035)-RELATED"/>
    <property type="match status" value="1"/>
</dbReference>
<evidence type="ECO:0000313" key="2">
    <source>
        <dbReference type="EMBL" id="RSU08054.1"/>
    </source>
</evidence>
<dbReference type="Proteomes" id="UP000288669">
    <property type="component" value="Unassembled WGS sequence"/>
</dbReference>
<dbReference type="SUPFAM" id="SSF109604">
    <property type="entry name" value="HD-domain/PDEase-like"/>
    <property type="match status" value="1"/>
</dbReference>
<proteinExistence type="predicted"/>
<dbReference type="AlphaFoldDB" id="A0A430AJ87"/>
<dbReference type="Gene3D" id="1.20.58.1910">
    <property type="match status" value="1"/>
</dbReference>
<dbReference type="InterPro" id="IPR006674">
    <property type="entry name" value="HD_domain"/>
</dbReference>
<dbReference type="SMART" id="SM00471">
    <property type="entry name" value="HDc"/>
    <property type="match status" value="1"/>
</dbReference>
<dbReference type="EMBL" id="NGJZ01000001">
    <property type="protein sequence ID" value="RSU08054.1"/>
    <property type="molecule type" value="Genomic_DNA"/>
</dbReference>
<organism evidence="2 3">
    <name type="scientific">Vagococcus entomophilus</name>
    <dbReference type="NCBI Taxonomy" id="1160095"/>
    <lineage>
        <taxon>Bacteria</taxon>
        <taxon>Bacillati</taxon>
        <taxon>Bacillota</taxon>
        <taxon>Bacilli</taxon>
        <taxon>Lactobacillales</taxon>
        <taxon>Enterococcaceae</taxon>
        <taxon>Vagococcus</taxon>
    </lineage>
</organism>
<dbReference type="PANTHER" id="PTHR33594:SF1">
    <property type="entry name" value="HD_PDEASE DOMAIN-CONTAINING PROTEIN"/>
    <property type="match status" value="1"/>
</dbReference>
<dbReference type="InterPro" id="IPR003607">
    <property type="entry name" value="HD/PDEase_dom"/>
</dbReference>
<evidence type="ECO:0000313" key="3">
    <source>
        <dbReference type="Proteomes" id="UP000288669"/>
    </source>
</evidence>
<dbReference type="CDD" id="cd00077">
    <property type="entry name" value="HDc"/>
    <property type="match status" value="1"/>
</dbReference>
<dbReference type="Pfam" id="PF01966">
    <property type="entry name" value="HD"/>
    <property type="match status" value="1"/>
</dbReference>
<reference evidence="2 3" key="1">
    <citation type="submission" date="2017-05" db="EMBL/GenBank/DDBJ databases">
        <title>Vagococcus spp. assemblies.</title>
        <authorList>
            <person name="Gulvik C.A."/>
        </authorList>
    </citation>
    <scope>NUCLEOTIDE SEQUENCE [LARGE SCALE GENOMIC DNA]</scope>
    <source>
        <strain evidence="2 3">DSM 24756</strain>
    </source>
</reference>
<evidence type="ECO:0000259" key="1">
    <source>
        <dbReference type="SMART" id="SM00471"/>
    </source>
</evidence>
<name>A0A430AJ87_9ENTE</name>
<accession>A0A430AJ87</accession>
<sequence length="222" mass="25333">MSLSRQQQQQLSAIREYTATILAHDLSGHDMEHIRRVVTLTKQICQTEPAANLFIALSGAYLHDTIDDKLVSDVTISKKNLKNFLSSENLTPQEITQIFDIIERISFKQRFSASNKALSLEGKIVQDADRLDAIGAMGIVRTFYYGGAKGHVIHDPSIQPRTIHSVAEYRKNTTAINHFHEKLLLLKELMNTPHAKKLAEKRHQFMCEFLEEFNSEWNLDSL</sequence>
<dbReference type="OrthoDB" id="9797344at2"/>
<keyword evidence="3" id="KW-1185">Reference proteome</keyword>
<gene>
    <name evidence="2" type="ORF">CBF30_02080</name>
</gene>
<dbReference type="Gene3D" id="1.10.472.50">
    <property type="entry name" value="HD-domain/PDEase-like"/>
    <property type="match status" value="1"/>
</dbReference>
<dbReference type="RefSeq" id="WP_126822275.1">
    <property type="nucleotide sequence ID" value="NZ_JBHLWU010000001.1"/>
</dbReference>
<protein>
    <recommendedName>
        <fullName evidence="1">HD/PDEase domain-containing protein</fullName>
    </recommendedName>
</protein>
<comment type="caution">
    <text evidence="2">The sequence shown here is derived from an EMBL/GenBank/DDBJ whole genome shotgun (WGS) entry which is preliminary data.</text>
</comment>
<feature type="domain" description="HD/PDEase" evidence="1">
    <location>
        <begin position="26"/>
        <end position="143"/>
    </location>
</feature>